<evidence type="ECO:0000256" key="9">
    <source>
        <dbReference type="ARBA" id="ARBA00022840"/>
    </source>
</evidence>
<dbReference type="GO" id="GO:0005737">
    <property type="term" value="C:cytoplasm"/>
    <property type="evidence" value="ECO:0007669"/>
    <property type="project" value="UniProtKB-SubCell"/>
</dbReference>
<dbReference type="EMBL" id="JAAZNV010000006">
    <property type="protein sequence ID" value="NMB91335.1"/>
    <property type="molecule type" value="Genomic_DNA"/>
</dbReference>
<evidence type="ECO:0000256" key="2">
    <source>
        <dbReference type="ARBA" id="ARBA00007663"/>
    </source>
</evidence>
<keyword evidence="9" id="KW-0067">ATP-binding</keyword>
<evidence type="ECO:0000259" key="12">
    <source>
        <dbReference type="PROSITE" id="PS51163"/>
    </source>
</evidence>
<name>A0A7X9E6E6_UNCKA</name>
<dbReference type="Proteomes" id="UP000590542">
    <property type="component" value="Unassembled WGS sequence"/>
</dbReference>
<evidence type="ECO:0000256" key="7">
    <source>
        <dbReference type="ARBA" id="ARBA00022695"/>
    </source>
</evidence>
<evidence type="ECO:0000256" key="10">
    <source>
        <dbReference type="ARBA" id="ARBA00029774"/>
    </source>
</evidence>
<dbReference type="PANTHER" id="PTHR17490:SF16">
    <property type="entry name" value="THREONYLCARBAMOYL-AMP SYNTHASE"/>
    <property type="match status" value="1"/>
</dbReference>
<dbReference type="GO" id="GO:0000049">
    <property type="term" value="F:tRNA binding"/>
    <property type="evidence" value="ECO:0007669"/>
    <property type="project" value="TreeGrafter"/>
</dbReference>
<evidence type="ECO:0000256" key="6">
    <source>
        <dbReference type="ARBA" id="ARBA00022694"/>
    </source>
</evidence>
<dbReference type="PANTHER" id="PTHR17490">
    <property type="entry name" value="SUA5"/>
    <property type="match status" value="1"/>
</dbReference>
<dbReference type="GO" id="GO:0061710">
    <property type="term" value="F:L-threonylcarbamoyladenylate synthase"/>
    <property type="evidence" value="ECO:0007669"/>
    <property type="project" value="UniProtKB-EC"/>
</dbReference>
<evidence type="ECO:0000256" key="3">
    <source>
        <dbReference type="ARBA" id="ARBA00012584"/>
    </source>
</evidence>
<evidence type="ECO:0000256" key="4">
    <source>
        <dbReference type="ARBA" id="ARBA00022490"/>
    </source>
</evidence>
<comment type="catalytic activity">
    <reaction evidence="11">
        <text>L-threonine + hydrogencarbonate + ATP = L-threonylcarbamoyladenylate + diphosphate + H2O</text>
        <dbReference type="Rhea" id="RHEA:36407"/>
        <dbReference type="ChEBI" id="CHEBI:15377"/>
        <dbReference type="ChEBI" id="CHEBI:17544"/>
        <dbReference type="ChEBI" id="CHEBI:30616"/>
        <dbReference type="ChEBI" id="CHEBI:33019"/>
        <dbReference type="ChEBI" id="CHEBI:57926"/>
        <dbReference type="ChEBI" id="CHEBI:73682"/>
        <dbReference type="EC" id="2.7.7.87"/>
    </reaction>
</comment>
<dbReference type="InterPro" id="IPR017945">
    <property type="entry name" value="DHBP_synth_RibB-like_a/b_dom"/>
</dbReference>
<evidence type="ECO:0000256" key="11">
    <source>
        <dbReference type="ARBA" id="ARBA00048366"/>
    </source>
</evidence>
<comment type="subcellular location">
    <subcellularLocation>
        <location evidence="1">Cytoplasm</location>
    </subcellularLocation>
</comment>
<organism evidence="13 14">
    <name type="scientific">candidate division WWE3 bacterium</name>
    <dbReference type="NCBI Taxonomy" id="2053526"/>
    <lineage>
        <taxon>Bacteria</taxon>
        <taxon>Katanobacteria</taxon>
    </lineage>
</organism>
<dbReference type="InterPro" id="IPR050156">
    <property type="entry name" value="TC-AMP_synthase_SUA5"/>
</dbReference>
<comment type="caution">
    <text evidence="13">The sequence shown here is derived from an EMBL/GenBank/DDBJ whole genome shotgun (WGS) entry which is preliminary data.</text>
</comment>
<evidence type="ECO:0000256" key="8">
    <source>
        <dbReference type="ARBA" id="ARBA00022741"/>
    </source>
</evidence>
<dbReference type="PROSITE" id="PS51163">
    <property type="entry name" value="YRDC"/>
    <property type="match status" value="1"/>
</dbReference>
<dbReference type="GO" id="GO:0003725">
    <property type="term" value="F:double-stranded RNA binding"/>
    <property type="evidence" value="ECO:0007669"/>
    <property type="project" value="InterPro"/>
</dbReference>
<evidence type="ECO:0000313" key="13">
    <source>
        <dbReference type="EMBL" id="NMB91335.1"/>
    </source>
</evidence>
<protein>
    <recommendedName>
        <fullName evidence="10">L-threonylcarbamoyladenylate synthase</fullName>
        <ecNumber evidence="3">2.7.7.87</ecNumber>
    </recommendedName>
    <alternativeName>
        <fullName evidence="10">L-threonylcarbamoyladenylate synthase</fullName>
    </alternativeName>
</protein>
<dbReference type="Pfam" id="PF01300">
    <property type="entry name" value="Sua5_yciO_yrdC"/>
    <property type="match status" value="1"/>
</dbReference>
<dbReference type="SUPFAM" id="SSF55821">
    <property type="entry name" value="YrdC/RibB"/>
    <property type="match status" value="1"/>
</dbReference>
<keyword evidence="5" id="KW-0808">Transferase</keyword>
<proteinExistence type="inferred from homology"/>
<dbReference type="GO" id="GO:0005524">
    <property type="term" value="F:ATP binding"/>
    <property type="evidence" value="ECO:0007669"/>
    <property type="project" value="UniProtKB-KW"/>
</dbReference>
<dbReference type="EC" id="2.7.7.87" evidence="3"/>
<evidence type="ECO:0000313" key="14">
    <source>
        <dbReference type="Proteomes" id="UP000590542"/>
    </source>
</evidence>
<dbReference type="InterPro" id="IPR006070">
    <property type="entry name" value="Sua5-like_dom"/>
</dbReference>
<feature type="domain" description="YrdC-like" evidence="12">
    <location>
        <begin position="27"/>
        <end position="198"/>
    </location>
</feature>
<gene>
    <name evidence="13" type="ORF">GYA37_00635</name>
</gene>
<comment type="similarity">
    <text evidence="2">Belongs to the SUA5 family.</text>
</comment>
<sequence length="198" mass="22147">MAKYNTNIVFILSTGLIEYNIAMVLSVNDIDTISLLLSEGKIGVLPTDTIYGIHCLENRKDLIDKISCIKGREKSIPMITMICSNKDLMNFGVKLGEFEDKIISEYWPGPNTLIFDLEHNVTKSFRLPNNHFLLSVIKKSGSLVSTSANPHGMSPSTNINQAIRYFGKKVDFYVDGGELDNPPSSIYKLSNNKLVKIR</sequence>
<keyword evidence="6" id="KW-0819">tRNA processing</keyword>
<accession>A0A7X9E6E6</accession>
<keyword evidence="7" id="KW-0548">Nucleotidyltransferase</keyword>
<keyword evidence="4" id="KW-0963">Cytoplasm</keyword>
<evidence type="ECO:0000256" key="5">
    <source>
        <dbReference type="ARBA" id="ARBA00022679"/>
    </source>
</evidence>
<keyword evidence="8" id="KW-0547">Nucleotide-binding</keyword>
<dbReference type="AlphaFoldDB" id="A0A7X9E6E6"/>
<reference evidence="13 14" key="1">
    <citation type="journal article" date="2020" name="Biotechnol. Biofuels">
        <title>New insights from the biogas microbiome by comprehensive genome-resolved metagenomics of nearly 1600 species originating from multiple anaerobic digesters.</title>
        <authorList>
            <person name="Campanaro S."/>
            <person name="Treu L."/>
            <person name="Rodriguez-R L.M."/>
            <person name="Kovalovszki A."/>
            <person name="Ziels R.M."/>
            <person name="Maus I."/>
            <person name="Zhu X."/>
            <person name="Kougias P.G."/>
            <person name="Basile A."/>
            <person name="Luo G."/>
            <person name="Schluter A."/>
            <person name="Konstantinidis K.T."/>
            <person name="Angelidaki I."/>
        </authorList>
    </citation>
    <scope>NUCLEOTIDE SEQUENCE [LARGE SCALE GENOMIC DNA]</scope>
    <source>
        <strain evidence="13">AS27yjCOA_202</strain>
    </source>
</reference>
<evidence type="ECO:0000256" key="1">
    <source>
        <dbReference type="ARBA" id="ARBA00004496"/>
    </source>
</evidence>
<dbReference type="Gene3D" id="3.90.870.10">
    <property type="entry name" value="DHBP synthase"/>
    <property type="match status" value="1"/>
</dbReference>
<dbReference type="GO" id="GO:0006450">
    <property type="term" value="P:regulation of translational fidelity"/>
    <property type="evidence" value="ECO:0007669"/>
    <property type="project" value="TreeGrafter"/>
</dbReference>
<dbReference type="GO" id="GO:0008033">
    <property type="term" value="P:tRNA processing"/>
    <property type="evidence" value="ECO:0007669"/>
    <property type="project" value="UniProtKB-KW"/>
</dbReference>